<name>A0A653KTU9_AERVE</name>
<accession>A0A653KTU9</accession>
<organism evidence="2 3">
    <name type="scientific">Aeromonas veronii</name>
    <dbReference type="NCBI Taxonomy" id="654"/>
    <lineage>
        <taxon>Bacteria</taxon>
        <taxon>Pseudomonadati</taxon>
        <taxon>Pseudomonadota</taxon>
        <taxon>Gammaproteobacteria</taxon>
        <taxon>Aeromonadales</taxon>
        <taxon>Aeromonadaceae</taxon>
        <taxon>Aeromonas</taxon>
    </lineage>
</organism>
<dbReference type="Proteomes" id="UP000439123">
    <property type="component" value="Unassembled WGS sequence"/>
</dbReference>
<sequence>MQLAALLLAEGLGTGLHFGQQPLYRDGGDHLIVAIAGEQQDVVDLLLQILQTGHQLLLKLSARFRLEGAVGQVGGIEHGSGERRADLVGKRGRHIAQRRQPLHVVDAVLQFTGFGQVIDKNQLAGLIRQRLGRELDPAPVAQGNLVAIILPRLEAAGNDVTPELPFQRLPQQGDGRRIRAGDHPCPVKQQHPGGERLEDGIELAHFVGLEWHVLLLDCHKPDLKLAIGSGYSISMPLNYIN</sequence>
<evidence type="ECO:0000313" key="2">
    <source>
        <dbReference type="EMBL" id="VXA82833.1"/>
    </source>
</evidence>
<feature type="region of interest" description="Disordered" evidence="1">
    <location>
        <begin position="167"/>
        <end position="194"/>
    </location>
</feature>
<reference evidence="2 3" key="1">
    <citation type="submission" date="2019-10" db="EMBL/GenBank/DDBJ databases">
        <authorList>
            <person name="Karimi E."/>
        </authorList>
    </citation>
    <scope>NUCLEOTIDE SEQUENCE [LARGE SCALE GENOMIC DNA]</scope>
    <source>
        <strain evidence="2">Aeromonas sp. 8C</strain>
    </source>
</reference>
<proteinExistence type="predicted"/>
<evidence type="ECO:0000313" key="3">
    <source>
        <dbReference type="Proteomes" id="UP000439123"/>
    </source>
</evidence>
<gene>
    <name evidence="2" type="ORF">AERO8C_140221</name>
</gene>
<dbReference type="AlphaFoldDB" id="A0A653KTU9"/>
<dbReference type="EMBL" id="CABWLC010000006">
    <property type="protein sequence ID" value="VXA82833.1"/>
    <property type="molecule type" value="Genomic_DNA"/>
</dbReference>
<evidence type="ECO:0000256" key="1">
    <source>
        <dbReference type="SAM" id="MobiDB-lite"/>
    </source>
</evidence>
<protein>
    <submittedName>
        <fullName evidence="2">Uncharacterized protein</fullName>
    </submittedName>
</protein>